<feature type="domain" description="Helicase ATP-binding" evidence="4">
    <location>
        <begin position="1"/>
        <end position="211"/>
    </location>
</feature>
<keyword evidence="2 5" id="KW-0378">Hydrolase</keyword>
<dbReference type="AlphaFoldDB" id="A0A1J5QG77"/>
<organism evidence="5">
    <name type="scientific">mine drainage metagenome</name>
    <dbReference type="NCBI Taxonomy" id="410659"/>
    <lineage>
        <taxon>unclassified sequences</taxon>
        <taxon>metagenomes</taxon>
        <taxon>ecological metagenomes</taxon>
    </lineage>
</organism>
<gene>
    <name evidence="5" type="primary">dinG_7</name>
    <name evidence="5" type="ORF">GALL_418110</name>
</gene>
<dbReference type="GO" id="GO:0003676">
    <property type="term" value="F:nucleic acid binding"/>
    <property type="evidence" value="ECO:0007669"/>
    <property type="project" value="InterPro"/>
</dbReference>
<comment type="caution">
    <text evidence="5">The sequence shown here is derived from an EMBL/GenBank/DDBJ whole genome shotgun (WGS) entry which is preliminary data.</text>
</comment>
<evidence type="ECO:0000256" key="2">
    <source>
        <dbReference type="ARBA" id="ARBA00022801"/>
    </source>
</evidence>
<dbReference type="PANTHER" id="PTHR11472">
    <property type="entry name" value="DNA REPAIR DEAD HELICASE RAD3/XP-D SUBFAMILY MEMBER"/>
    <property type="match status" value="1"/>
</dbReference>
<evidence type="ECO:0000256" key="1">
    <source>
        <dbReference type="ARBA" id="ARBA00022741"/>
    </source>
</evidence>
<dbReference type="InterPro" id="IPR014013">
    <property type="entry name" value="Helic_SF1/SF2_ATP-bd_DinG/Rad3"/>
</dbReference>
<evidence type="ECO:0000313" key="5">
    <source>
        <dbReference type="EMBL" id="OIQ76507.1"/>
    </source>
</evidence>
<keyword evidence="3" id="KW-0067">ATP-binding</keyword>
<dbReference type="SUPFAM" id="SSF52540">
    <property type="entry name" value="P-loop containing nucleoside triphosphate hydrolases"/>
    <property type="match status" value="1"/>
</dbReference>
<name>A0A1J5QG77_9ZZZZ</name>
<dbReference type="EC" id="3.6.4.12" evidence="5"/>
<dbReference type="InterPro" id="IPR045028">
    <property type="entry name" value="DinG/Rad3-like"/>
</dbReference>
<dbReference type="GO" id="GO:0005524">
    <property type="term" value="F:ATP binding"/>
    <property type="evidence" value="ECO:0007669"/>
    <property type="project" value="UniProtKB-KW"/>
</dbReference>
<dbReference type="PANTHER" id="PTHR11472:SF34">
    <property type="entry name" value="REGULATOR OF TELOMERE ELONGATION HELICASE 1"/>
    <property type="match status" value="1"/>
</dbReference>
<evidence type="ECO:0000259" key="4">
    <source>
        <dbReference type="PROSITE" id="PS51193"/>
    </source>
</evidence>
<proteinExistence type="predicted"/>
<dbReference type="InterPro" id="IPR006555">
    <property type="entry name" value="ATP-dep_Helicase_C"/>
</dbReference>
<dbReference type="SMART" id="SM00491">
    <property type="entry name" value="HELICc2"/>
    <property type="match status" value="1"/>
</dbReference>
<dbReference type="GO" id="GO:0016818">
    <property type="term" value="F:hydrolase activity, acting on acid anhydrides, in phosphorus-containing anhydrides"/>
    <property type="evidence" value="ECO:0007669"/>
    <property type="project" value="InterPro"/>
</dbReference>
<dbReference type="Gene3D" id="3.40.50.300">
    <property type="entry name" value="P-loop containing nucleotide triphosphate hydrolases"/>
    <property type="match status" value="2"/>
</dbReference>
<dbReference type="PROSITE" id="PS51193">
    <property type="entry name" value="HELICASE_ATP_BIND_2"/>
    <property type="match status" value="1"/>
</dbReference>
<keyword evidence="5" id="KW-0347">Helicase</keyword>
<accession>A0A1J5QG77</accession>
<dbReference type="InterPro" id="IPR027417">
    <property type="entry name" value="P-loop_NTPase"/>
</dbReference>
<dbReference type="GO" id="GO:0003678">
    <property type="term" value="F:DNA helicase activity"/>
    <property type="evidence" value="ECO:0007669"/>
    <property type="project" value="UniProtKB-EC"/>
</dbReference>
<reference evidence="5" key="1">
    <citation type="submission" date="2016-10" db="EMBL/GenBank/DDBJ databases">
        <title>Sequence of Gallionella enrichment culture.</title>
        <authorList>
            <person name="Poehlein A."/>
            <person name="Muehling M."/>
            <person name="Daniel R."/>
        </authorList>
    </citation>
    <scope>NUCLEOTIDE SEQUENCE</scope>
</reference>
<sequence>MACRALGVQLRAVRLKGRSNYVCLYRLKRTQEEGRLESRRAVGELRRVALFAGTSADGDLSGLPGIDERSELMQLVTSTRDNCLGAECPDWKNCYVMKARREALAADVVIVNHHLFFANLALRDEGVADLLPSASTIVLDEAHQLPDIGAQFLGTALGSAQAAELARDVLACGLQHARGHGDWQALGAALVKAVRDLRLCAAAGAQRMDAEQAGALPGWADTLQQWDDALAALDAALQPVEPSAPEFTRLRERCAEQRALLRQWRERDDADAELPLARQTVRWVEVGHHHLRLLATPLGIGPAFSALLAQRAQAWILVSATLTLDGSFRYARARLGLNDEALALADAADDAAPARLRELRVASPFDYAACTRLLVPRSGFLPSDPDHARHVAELAARLIAVNPGGSFVLTTTLRAIGRIAERLRELLPASRPVLEQASEPKGVLLQRFGADQRAVLVGSHSFWEGVDFPGEQLTLVVIDKLPFAPPDDPLVAARVRRLEAAGRNGFLDYSLPQAALALQQGAGRLVRSELDWGVLAVCDRRLATTPWGRRLLASLQPFARIEHEREAIDFLAAHAPSVD</sequence>
<dbReference type="GO" id="GO:0006281">
    <property type="term" value="P:DNA repair"/>
    <property type="evidence" value="ECO:0007669"/>
    <property type="project" value="TreeGrafter"/>
</dbReference>
<dbReference type="Pfam" id="PF13307">
    <property type="entry name" value="Helicase_C_2"/>
    <property type="match status" value="1"/>
</dbReference>
<dbReference type="EMBL" id="MLJW01001849">
    <property type="protein sequence ID" value="OIQ76507.1"/>
    <property type="molecule type" value="Genomic_DNA"/>
</dbReference>
<protein>
    <submittedName>
        <fullName evidence="5">Putative ATP-dependent helicase DinG</fullName>
        <ecNumber evidence="5">3.6.4.12</ecNumber>
    </submittedName>
</protein>
<keyword evidence="1" id="KW-0547">Nucleotide-binding</keyword>
<evidence type="ECO:0000256" key="3">
    <source>
        <dbReference type="ARBA" id="ARBA00022840"/>
    </source>
</evidence>